<proteinExistence type="predicted"/>
<organism evidence="2 3">
    <name type="scientific">Streptomyces longispororuber</name>
    <dbReference type="NCBI Taxonomy" id="68230"/>
    <lineage>
        <taxon>Bacteria</taxon>
        <taxon>Bacillati</taxon>
        <taxon>Actinomycetota</taxon>
        <taxon>Actinomycetes</taxon>
        <taxon>Kitasatosporales</taxon>
        <taxon>Streptomycetaceae</taxon>
        <taxon>Streptomyces</taxon>
    </lineage>
</organism>
<dbReference type="InterPro" id="IPR004360">
    <property type="entry name" value="Glyas_Fos-R_dOase_dom"/>
</dbReference>
<dbReference type="SUPFAM" id="SSF54593">
    <property type="entry name" value="Glyoxalase/Bleomycin resistance protein/Dihydroxybiphenyl dioxygenase"/>
    <property type="match status" value="1"/>
</dbReference>
<dbReference type="Proteomes" id="UP000608024">
    <property type="component" value="Unassembled WGS sequence"/>
</dbReference>
<dbReference type="Pfam" id="PF00903">
    <property type="entry name" value="Glyoxalase"/>
    <property type="match status" value="1"/>
</dbReference>
<dbReference type="GO" id="GO:0051213">
    <property type="term" value="F:dioxygenase activity"/>
    <property type="evidence" value="ECO:0007669"/>
    <property type="project" value="UniProtKB-KW"/>
</dbReference>
<keyword evidence="2" id="KW-0560">Oxidoreductase</keyword>
<accession>A0A919DFH1</accession>
<reference evidence="2" key="1">
    <citation type="journal article" date="2014" name="Int. J. Syst. Evol. Microbiol.">
        <title>Complete genome sequence of Corynebacterium casei LMG S-19264T (=DSM 44701T), isolated from a smear-ripened cheese.</title>
        <authorList>
            <consortium name="US DOE Joint Genome Institute (JGI-PGF)"/>
            <person name="Walter F."/>
            <person name="Albersmeier A."/>
            <person name="Kalinowski J."/>
            <person name="Ruckert C."/>
        </authorList>
    </citation>
    <scope>NUCLEOTIDE SEQUENCE</scope>
    <source>
        <strain evidence="2">JCM 4784</strain>
    </source>
</reference>
<comment type="caution">
    <text evidence="2">The sequence shown here is derived from an EMBL/GenBank/DDBJ whole genome shotgun (WGS) entry which is preliminary data.</text>
</comment>
<keyword evidence="2" id="KW-0223">Dioxygenase</keyword>
<dbReference type="PANTHER" id="PTHR33993">
    <property type="entry name" value="GLYOXALASE-RELATED"/>
    <property type="match status" value="1"/>
</dbReference>
<dbReference type="AlphaFoldDB" id="A0A919DFH1"/>
<reference evidence="2" key="2">
    <citation type="submission" date="2020-09" db="EMBL/GenBank/DDBJ databases">
        <authorList>
            <person name="Sun Q."/>
            <person name="Ohkuma M."/>
        </authorList>
    </citation>
    <scope>NUCLEOTIDE SEQUENCE</scope>
    <source>
        <strain evidence="2">JCM 4784</strain>
    </source>
</reference>
<evidence type="ECO:0000259" key="1">
    <source>
        <dbReference type="PROSITE" id="PS51819"/>
    </source>
</evidence>
<dbReference type="RefSeq" id="WP_229925393.1">
    <property type="nucleotide sequence ID" value="NZ_BNBT01000009.1"/>
</dbReference>
<dbReference type="EMBL" id="BNBT01000009">
    <property type="protein sequence ID" value="GHE42990.1"/>
    <property type="molecule type" value="Genomic_DNA"/>
</dbReference>
<name>A0A919DFH1_9ACTN</name>
<dbReference type="Gene3D" id="3.10.180.10">
    <property type="entry name" value="2,3-Dihydroxybiphenyl 1,2-Dioxygenase, domain 1"/>
    <property type="match status" value="1"/>
</dbReference>
<sequence length="120" mass="12804">MSATIQPMLVTPDVVRLQSFYAQLLGAEQTTRVPDEGPVFFVALRVGDSELGLVADEKAPLDTPQRSLLSVLVPDVDALLGHVEGLGGTVLGPPNDMPWGQRVAHVKDPDGNKVNLVQPI</sequence>
<gene>
    <name evidence="2" type="ORF">GCM10018785_10810</name>
</gene>
<dbReference type="InterPro" id="IPR037523">
    <property type="entry name" value="VOC_core"/>
</dbReference>
<protein>
    <submittedName>
        <fullName evidence="2">Extradiol dioxygenase</fullName>
    </submittedName>
</protein>
<evidence type="ECO:0000313" key="3">
    <source>
        <dbReference type="Proteomes" id="UP000608024"/>
    </source>
</evidence>
<dbReference type="InterPro" id="IPR052164">
    <property type="entry name" value="Anthracycline_SecMetBiosynth"/>
</dbReference>
<keyword evidence="3" id="KW-1185">Reference proteome</keyword>
<evidence type="ECO:0000313" key="2">
    <source>
        <dbReference type="EMBL" id="GHE42990.1"/>
    </source>
</evidence>
<feature type="domain" description="VOC" evidence="1">
    <location>
        <begin position="3"/>
        <end position="119"/>
    </location>
</feature>
<dbReference type="PROSITE" id="PS51819">
    <property type="entry name" value="VOC"/>
    <property type="match status" value="1"/>
</dbReference>
<dbReference type="PANTHER" id="PTHR33993:SF14">
    <property type="entry name" value="GB|AAF24581.1"/>
    <property type="match status" value="1"/>
</dbReference>
<dbReference type="InterPro" id="IPR029068">
    <property type="entry name" value="Glyas_Bleomycin-R_OHBP_Dase"/>
</dbReference>